<evidence type="ECO:0000256" key="1">
    <source>
        <dbReference type="SAM" id="Coils"/>
    </source>
</evidence>
<evidence type="ECO:0000313" key="3">
    <source>
        <dbReference type="Proteomes" id="UP000244248"/>
    </source>
</evidence>
<dbReference type="Pfam" id="PF20567">
    <property type="entry name" value="DUF6776"/>
    <property type="match status" value="1"/>
</dbReference>
<sequence>MKKHQIIIQQHRPWRKPGFVAAGAALLALGAFALYSYTRAHTVSDFARSQLEVEQLRDERRQLSHDLRSALKEVSTLKDQVVYTQQSGEIDTQACDTVKGSLGGLQKEVSDLREQLAFYRGIVSPDLARAGVRIYDMKLIPGANPRAFRYELALIQSVRHDRRIDGSINLLIEGSRLGVKQTLRWEDVATGDTKNLLFSFKYFEEFSGELNLPEGFKPMRVTAKLVTDVEGAPPVEDQFDWNKIVLKRE</sequence>
<dbReference type="EMBL" id="QANS01000008">
    <property type="protein sequence ID" value="PTU29042.1"/>
    <property type="molecule type" value="Genomic_DNA"/>
</dbReference>
<dbReference type="Proteomes" id="UP000244248">
    <property type="component" value="Unassembled WGS sequence"/>
</dbReference>
<protein>
    <submittedName>
        <fullName evidence="2">Uncharacterized protein</fullName>
    </submittedName>
</protein>
<name>A0A2T5MBD0_9GAMM</name>
<keyword evidence="3" id="KW-1185">Reference proteome</keyword>
<evidence type="ECO:0000313" key="2">
    <source>
        <dbReference type="EMBL" id="PTU29042.1"/>
    </source>
</evidence>
<dbReference type="InterPro" id="IPR046703">
    <property type="entry name" value="DUF6776"/>
</dbReference>
<comment type="caution">
    <text evidence="2">The sequence shown here is derived from an EMBL/GenBank/DDBJ whole genome shotgun (WGS) entry which is preliminary data.</text>
</comment>
<organism evidence="2 3">
    <name type="scientific">Stenotrophobium rhamnosiphilum</name>
    <dbReference type="NCBI Taxonomy" id="2029166"/>
    <lineage>
        <taxon>Bacteria</taxon>
        <taxon>Pseudomonadati</taxon>
        <taxon>Pseudomonadota</taxon>
        <taxon>Gammaproteobacteria</taxon>
        <taxon>Nevskiales</taxon>
        <taxon>Nevskiaceae</taxon>
        <taxon>Stenotrophobium</taxon>
    </lineage>
</organism>
<dbReference type="RefSeq" id="WP_107941573.1">
    <property type="nucleotide sequence ID" value="NZ_QANS01000008.1"/>
</dbReference>
<proteinExistence type="predicted"/>
<dbReference type="OrthoDB" id="7056878at2"/>
<reference evidence="2 3" key="1">
    <citation type="submission" date="2018-04" db="EMBL/GenBank/DDBJ databases">
        <title>Novel species isolated from glacier.</title>
        <authorList>
            <person name="Liu Q."/>
            <person name="Xin Y.-H."/>
        </authorList>
    </citation>
    <scope>NUCLEOTIDE SEQUENCE [LARGE SCALE GENOMIC DNA]</scope>
    <source>
        <strain evidence="2 3">GT1R17</strain>
    </source>
</reference>
<accession>A0A2T5MBD0</accession>
<feature type="coiled-coil region" evidence="1">
    <location>
        <begin position="46"/>
        <end position="80"/>
    </location>
</feature>
<keyword evidence="1" id="KW-0175">Coiled coil</keyword>
<dbReference type="AlphaFoldDB" id="A0A2T5MBD0"/>
<gene>
    <name evidence="2" type="ORF">CJD38_16905</name>
</gene>